<dbReference type="AlphaFoldDB" id="A0A6V7V1D0"/>
<sequence>MFSSTLLETLNFQRDGQIQANVEFLMPNRFNFVHSLQQCIMC</sequence>
<accession>A0A6V7V1D0</accession>
<reference evidence="1 2" key="1">
    <citation type="submission" date="2020-08" db="EMBL/GenBank/DDBJ databases">
        <authorList>
            <person name="Koutsovoulos G."/>
            <person name="Danchin GJ E."/>
        </authorList>
    </citation>
    <scope>NUCLEOTIDE SEQUENCE [LARGE SCALE GENOMIC DNA]</scope>
</reference>
<organism evidence="1 2">
    <name type="scientific">Meloidogyne enterolobii</name>
    <name type="common">Root-knot nematode worm</name>
    <name type="synonym">Meloidogyne mayaguensis</name>
    <dbReference type="NCBI Taxonomy" id="390850"/>
    <lineage>
        <taxon>Eukaryota</taxon>
        <taxon>Metazoa</taxon>
        <taxon>Ecdysozoa</taxon>
        <taxon>Nematoda</taxon>
        <taxon>Chromadorea</taxon>
        <taxon>Rhabditida</taxon>
        <taxon>Tylenchina</taxon>
        <taxon>Tylenchomorpha</taxon>
        <taxon>Tylenchoidea</taxon>
        <taxon>Meloidogynidae</taxon>
        <taxon>Meloidogyninae</taxon>
        <taxon>Meloidogyne</taxon>
    </lineage>
</organism>
<proteinExistence type="predicted"/>
<gene>
    <name evidence="1" type="ORF">MENT_LOCUS20040</name>
</gene>
<protein>
    <submittedName>
        <fullName evidence="1">Uncharacterized protein</fullName>
    </submittedName>
</protein>
<dbReference type="EMBL" id="CAJEWN010000144">
    <property type="protein sequence ID" value="CAD2168657.1"/>
    <property type="molecule type" value="Genomic_DNA"/>
</dbReference>
<evidence type="ECO:0000313" key="1">
    <source>
        <dbReference type="EMBL" id="CAD2168657.1"/>
    </source>
</evidence>
<comment type="caution">
    <text evidence="1">The sequence shown here is derived from an EMBL/GenBank/DDBJ whole genome shotgun (WGS) entry which is preliminary data.</text>
</comment>
<evidence type="ECO:0000313" key="2">
    <source>
        <dbReference type="Proteomes" id="UP000580250"/>
    </source>
</evidence>
<name>A0A6V7V1D0_MELEN</name>
<dbReference type="Proteomes" id="UP000580250">
    <property type="component" value="Unassembled WGS sequence"/>
</dbReference>